<keyword evidence="5 6" id="KW-0472">Membrane</keyword>
<dbReference type="NCBIfam" id="NF001923">
    <property type="entry name" value="PRK00701.1"/>
    <property type="match status" value="1"/>
</dbReference>
<evidence type="ECO:0000256" key="4">
    <source>
        <dbReference type="ARBA" id="ARBA00022989"/>
    </source>
</evidence>
<dbReference type="KEGG" id="scf:Spaf_1493"/>
<keyword evidence="2 6" id="KW-0813">Transport</keyword>
<accession>I1ZN40</accession>
<feature type="transmembrane region" description="Helical" evidence="6">
    <location>
        <begin position="410"/>
        <end position="430"/>
    </location>
</feature>
<feature type="transmembrane region" description="Helical" evidence="6">
    <location>
        <begin position="127"/>
        <end position="146"/>
    </location>
</feature>
<dbReference type="STRING" id="1114965.Spaf_1493"/>
<dbReference type="NCBIfam" id="NF037982">
    <property type="entry name" value="Nramp_1"/>
    <property type="match status" value="1"/>
</dbReference>
<dbReference type="PATRIC" id="fig|1114965.3.peg.1437"/>
<evidence type="ECO:0000313" key="7">
    <source>
        <dbReference type="EMBL" id="AFJ26464.1"/>
    </source>
</evidence>
<evidence type="ECO:0000256" key="1">
    <source>
        <dbReference type="ARBA" id="ARBA00004141"/>
    </source>
</evidence>
<dbReference type="PANTHER" id="PTHR11706">
    <property type="entry name" value="SOLUTE CARRIER PROTEIN FAMILY 11 MEMBER"/>
    <property type="match status" value="1"/>
</dbReference>
<dbReference type="GO" id="GO:0015293">
    <property type="term" value="F:symporter activity"/>
    <property type="evidence" value="ECO:0007669"/>
    <property type="project" value="UniProtKB-UniRule"/>
</dbReference>
<feature type="transmembrane region" description="Helical" evidence="6">
    <location>
        <begin position="330"/>
        <end position="349"/>
    </location>
</feature>
<keyword evidence="6" id="KW-0406">Ion transport</keyword>
<dbReference type="HAMAP" id="MF_00221">
    <property type="entry name" value="NRAMP"/>
    <property type="match status" value="1"/>
</dbReference>
<dbReference type="Pfam" id="PF01566">
    <property type="entry name" value="Nramp"/>
    <property type="match status" value="1"/>
</dbReference>
<dbReference type="GO" id="GO:0005384">
    <property type="term" value="F:manganese ion transmembrane transporter activity"/>
    <property type="evidence" value="ECO:0007669"/>
    <property type="project" value="TreeGrafter"/>
</dbReference>
<organism evidence="7 8">
    <name type="scientific">Streptococcus parasanguinis FW213</name>
    <dbReference type="NCBI Taxonomy" id="1114965"/>
    <lineage>
        <taxon>Bacteria</taxon>
        <taxon>Bacillati</taxon>
        <taxon>Bacillota</taxon>
        <taxon>Bacilli</taxon>
        <taxon>Lactobacillales</taxon>
        <taxon>Streptococcaceae</taxon>
        <taxon>Streptococcus</taxon>
    </lineage>
</organism>
<evidence type="ECO:0000256" key="2">
    <source>
        <dbReference type="ARBA" id="ARBA00022448"/>
    </source>
</evidence>
<dbReference type="GO" id="GO:0046872">
    <property type="term" value="F:metal ion binding"/>
    <property type="evidence" value="ECO:0007669"/>
    <property type="project" value="UniProtKB-UniRule"/>
</dbReference>
<dbReference type="GO" id="GO:0015086">
    <property type="term" value="F:cadmium ion transmembrane transporter activity"/>
    <property type="evidence" value="ECO:0007669"/>
    <property type="project" value="TreeGrafter"/>
</dbReference>
<feature type="transmembrane region" description="Helical" evidence="6">
    <location>
        <begin position="377"/>
        <end position="398"/>
    </location>
</feature>
<dbReference type="GO" id="GO:0034755">
    <property type="term" value="P:iron ion transmembrane transport"/>
    <property type="evidence" value="ECO:0007669"/>
    <property type="project" value="TreeGrafter"/>
</dbReference>
<feature type="transmembrane region" description="Helical" evidence="6">
    <location>
        <begin position="290"/>
        <end position="310"/>
    </location>
</feature>
<comment type="function">
    <text evidence="6">H(+)-stimulated, divalent metal cation uptake system.</text>
</comment>
<dbReference type="InterPro" id="IPR001046">
    <property type="entry name" value="NRAMP_fam"/>
</dbReference>
<dbReference type="GO" id="GO:0005886">
    <property type="term" value="C:plasma membrane"/>
    <property type="evidence" value="ECO:0007669"/>
    <property type="project" value="UniProtKB-SubCell"/>
</dbReference>
<comment type="subcellular location">
    <subcellularLocation>
        <location evidence="6">Cell membrane</location>
        <topology evidence="6">Multi-pass membrane protein</topology>
    </subcellularLocation>
    <subcellularLocation>
        <location evidence="1">Membrane</location>
        <topology evidence="1">Multi-pass membrane protein</topology>
    </subcellularLocation>
</comment>
<comment type="similarity">
    <text evidence="6">Belongs to the NRAMP family.</text>
</comment>
<evidence type="ECO:0000256" key="5">
    <source>
        <dbReference type="ARBA" id="ARBA00023136"/>
    </source>
</evidence>
<dbReference type="AlphaFoldDB" id="I1ZN40"/>
<dbReference type="eggNOG" id="COG1914">
    <property type="taxonomic scope" value="Bacteria"/>
</dbReference>
<dbReference type="Proteomes" id="UP000002865">
    <property type="component" value="Chromosome"/>
</dbReference>
<dbReference type="PRINTS" id="PR00447">
    <property type="entry name" value="NATRESASSCMP"/>
</dbReference>
<proteinExistence type="inferred from homology"/>
<feature type="transmembrane region" description="Helical" evidence="6">
    <location>
        <begin position="190"/>
        <end position="208"/>
    </location>
</feature>
<dbReference type="EMBL" id="CP003122">
    <property type="protein sequence ID" value="AFJ26464.1"/>
    <property type="molecule type" value="Genomic_DNA"/>
</dbReference>
<dbReference type="HOGENOM" id="CLU_020088_2_0_9"/>
<protein>
    <recommendedName>
        <fullName evidence="6">Divalent metal cation transporter MntH</fullName>
    </recommendedName>
</protein>
<feature type="transmembrane region" description="Helical" evidence="6">
    <location>
        <begin position="238"/>
        <end position="257"/>
    </location>
</feature>
<sequence length="472" mass="52466">MNYYKFYAIIRDKFDLFLERRLIVSLQQFERKSLQEINQSIDVPKGIPFWKTLLLFSGPGSLVAVGYMDPGNWITSVVGGAQYRYLLLSVVLLSSLIAMQLQQMAGKLGIVHRKDLAQTTAHHLPKWLRYTLWIVIELALMATDLAEVIGSGIALHLLFGWPLLFSILITIFDVFLLLGLMHLGFRKIEAIVSTLILTILAIFGYLVFLSKPDIGGIFAGFLPQKEVLGIGLPKGNEALTLALGIIGATVMPHNLYLHSSISQTRKVDYKDPADIKRAVRFMTWDSNIELSLAFVVNSLLLILGAALFFGHGDKIGAFSSMYNALKDNHIAGAIASPFLSTLFAIALLASGQNSTITGTLTGQIVMEGFLRFRLPQWLVRLMTRIIALLPVIVVAILFGDQEHVLDDLLVYSQVFLSAALPFSIFPLVYFTSNKEIMGEHVNAKWNTFLGYLVAIILTILNFNLIVTTFIKS</sequence>
<evidence type="ECO:0000313" key="8">
    <source>
        <dbReference type="Proteomes" id="UP000002865"/>
    </source>
</evidence>
<gene>
    <name evidence="6" type="primary">mntH</name>
    <name evidence="7" type="ORF">Spaf_1493</name>
</gene>
<feature type="transmembrane region" description="Helical" evidence="6">
    <location>
        <begin position="451"/>
        <end position="470"/>
    </location>
</feature>
<reference evidence="7 8" key="1">
    <citation type="journal article" date="2012" name="PLoS ONE">
        <title>Complete Genome and Transcriptomes of Streptococcus parasanguinis FW213: Phylogenic Relations and Potential Virulence Mechanisms.</title>
        <authorList>
            <person name="Geng J."/>
            <person name="Chiu C.H."/>
            <person name="Tang P."/>
            <person name="Chen Y."/>
            <person name="Shieh H.R."/>
            <person name="Hu S."/>
            <person name="Chen Y.Y."/>
        </authorList>
    </citation>
    <scope>NUCLEOTIDE SEQUENCE [LARGE SCALE GENOMIC DNA]</scope>
    <source>
        <strain evidence="7 8">FW213</strain>
    </source>
</reference>
<keyword evidence="6" id="KW-0769">Symport</keyword>
<evidence type="ECO:0000256" key="6">
    <source>
        <dbReference type="HAMAP-Rule" id="MF_00221"/>
    </source>
</evidence>
<dbReference type="PANTHER" id="PTHR11706:SF33">
    <property type="entry name" value="NATURAL RESISTANCE-ASSOCIATED MACROPHAGE PROTEIN 2"/>
    <property type="match status" value="1"/>
</dbReference>
<name>I1ZN40_STRPA</name>
<dbReference type="NCBIfam" id="TIGR01197">
    <property type="entry name" value="nramp"/>
    <property type="match status" value="1"/>
</dbReference>
<keyword evidence="4 6" id="KW-1133">Transmembrane helix</keyword>
<evidence type="ECO:0000256" key="3">
    <source>
        <dbReference type="ARBA" id="ARBA00022692"/>
    </source>
</evidence>
<dbReference type="PaxDb" id="1114965-Spaf_1493"/>
<feature type="transmembrane region" description="Helical" evidence="6">
    <location>
        <begin position="158"/>
        <end position="178"/>
    </location>
</feature>
<keyword evidence="6" id="KW-1003">Cell membrane</keyword>
<keyword evidence="3 6" id="KW-0812">Transmembrane</keyword>